<evidence type="ECO:0000313" key="7">
    <source>
        <dbReference type="Proteomes" id="UP000182660"/>
    </source>
</evidence>
<keyword evidence="1" id="KW-0805">Transcription regulation</keyword>
<dbReference type="Proteomes" id="UP000182660">
    <property type="component" value="Unassembled WGS sequence"/>
</dbReference>
<sequence>MEETTKLDRLDKLDRKILSILLSNGRESIANLSRSVGLSRTAISERINRLEKAGTIRGYTAQLQIDSKERRAISYLLISCHNGQRNEVSKTLKGIPEIRNTCITGGEYDIIARLEASDLYQIHILCDKIENISGISELQTSVVLYQSVDR</sequence>
<dbReference type="InterPro" id="IPR000485">
    <property type="entry name" value="AsnC-type_HTH_dom"/>
</dbReference>
<dbReference type="PATRIC" id="fig|80854.5.peg.2995"/>
<evidence type="ECO:0000259" key="4">
    <source>
        <dbReference type="PROSITE" id="PS50956"/>
    </source>
</evidence>
<gene>
    <name evidence="5" type="ORF">MT2528_3246</name>
    <name evidence="6" type="ORF">NVI5450_4235</name>
</gene>
<dbReference type="Gene3D" id="1.10.10.10">
    <property type="entry name" value="Winged helix-like DNA-binding domain superfamily/Winged helix DNA-binding domain"/>
    <property type="match status" value="1"/>
</dbReference>
<dbReference type="InterPro" id="IPR019885">
    <property type="entry name" value="Tscrpt_reg_HTH_AsnC-type_CS"/>
</dbReference>
<dbReference type="SUPFAM" id="SSF54909">
    <property type="entry name" value="Dimeric alpha+beta barrel"/>
    <property type="match status" value="1"/>
</dbReference>
<dbReference type="PANTHER" id="PTHR30154:SF34">
    <property type="entry name" value="TRANSCRIPTIONAL REGULATOR AZLB"/>
    <property type="match status" value="1"/>
</dbReference>
<dbReference type="KEGG" id="mvs:MVIS_2821"/>
<keyword evidence="7" id="KW-1185">Reference proteome</keyword>
<dbReference type="InterPro" id="IPR011008">
    <property type="entry name" value="Dimeric_a/b-barrel"/>
</dbReference>
<dbReference type="AlphaFoldDB" id="A0A090IKD8"/>
<dbReference type="PRINTS" id="PR00033">
    <property type="entry name" value="HTHASNC"/>
</dbReference>
<evidence type="ECO:0000313" key="6">
    <source>
        <dbReference type="EMBL" id="SGZ15824.1"/>
    </source>
</evidence>
<dbReference type="CDD" id="cd00090">
    <property type="entry name" value="HTH_ARSR"/>
    <property type="match status" value="1"/>
</dbReference>
<dbReference type="GO" id="GO:0006355">
    <property type="term" value="P:regulation of DNA-templated transcription"/>
    <property type="evidence" value="ECO:0007669"/>
    <property type="project" value="UniProtKB-ARBA"/>
</dbReference>
<dbReference type="Proteomes" id="UP000183794">
    <property type="component" value="Unassembled WGS sequence"/>
</dbReference>
<dbReference type="SUPFAM" id="SSF46785">
    <property type="entry name" value="Winged helix' DNA-binding domain"/>
    <property type="match status" value="1"/>
</dbReference>
<evidence type="ECO:0000313" key="8">
    <source>
        <dbReference type="Proteomes" id="UP000183794"/>
    </source>
</evidence>
<dbReference type="Pfam" id="PF01037">
    <property type="entry name" value="AsnC_trans_reg"/>
    <property type="match status" value="1"/>
</dbReference>
<dbReference type="InterPro" id="IPR019888">
    <property type="entry name" value="Tscrpt_reg_AsnC-like"/>
</dbReference>
<accession>A0A090IKD8</accession>
<evidence type="ECO:0000313" key="5">
    <source>
        <dbReference type="EMBL" id="SGY96652.1"/>
    </source>
</evidence>
<dbReference type="STRING" id="80854.MVIS_2821"/>
<dbReference type="EMBL" id="FPLD01000121">
    <property type="protein sequence ID" value="SGZ15824.1"/>
    <property type="molecule type" value="Genomic_DNA"/>
</dbReference>
<feature type="domain" description="HTH asnC-type" evidence="4">
    <location>
        <begin position="10"/>
        <end position="96"/>
    </location>
</feature>
<organism evidence="6 8">
    <name type="scientific">Moritella viscosa</name>
    <dbReference type="NCBI Taxonomy" id="80854"/>
    <lineage>
        <taxon>Bacteria</taxon>
        <taxon>Pseudomonadati</taxon>
        <taxon>Pseudomonadota</taxon>
        <taxon>Gammaproteobacteria</taxon>
        <taxon>Alteromonadales</taxon>
        <taxon>Moritellaceae</taxon>
        <taxon>Moritella</taxon>
    </lineage>
</organism>
<dbReference type="InterPro" id="IPR019887">
    <property type="entry name" value="Tscrpt_reg_AsnC/Lrp_C"/>
</dbReference>
<keyword evidence="3" id="KW-0804">Transcription</keyword>
<dbReference type="PROSITE" id="PS50956">
    <property type="entry name" value="HTH_ASNC_2"/>
    <property type="match status" value="1"/>
</dbReference>
<keyword evidence="2" id="KW-0238">DNA-binding</keyword>
<dbReference type="SMART" id="SM00344">
    <property type="entry name" value="HTH_ASNC"/>
    <property type="match status" value="1"/>
</dbReference>
<reference evidence="5 7" key="1">
    <citation type="submission" date="2016-11" db="EMBL/GenBank/DDBJ databases">
        <authorList>
            <person name="Klemetsen T."/>
        </authorList>
    </citation>
    <scope>NUCLEOTIDE SEQUENCE [LARGE SCALE GENOMIC DNA]</scope>
    <source>
        <strain evidence="5">MT 2528</strain>
    </source>
</reference>
<evidence type="ECO:0000256" key="1">
    <source>
        <dbReference type="ARBA" id="ARBA00023015"/>
    </source>
</evidence>
<dbReference type="Pfam" id="PF13412">
    <property type="entry name" value="HTH_24"/>
    <property type="match status" value="1"/>
</dbReference>
<dbReference type="GO" id="GO:0005829">
    <property type="term" value="C:cytosol"/>
    <property type="evidence" value="ECO:0007669"/>
    <property type="project" value="TreeGrafter"/>
</dbReference>
<dbReference type="EMBL" id="FPLJ01000072">
    <property type="protein sequence ID" value="SGY96652.1"/>
    <property type="molecule type" value="Genomic_DNA"/>
</dbReference>
<dbReference type="HOGENOM" id="CLU_091233_5_4_6"/>
<evidence type="ECO:0000256" key="2">
    <source>
        <dbReference type="ARBA" id="ARBA00023125"/>
    </source>
</evidence>
<dbReference type="OrthoDB" id="5476at2"/>
<evidence type="ECO:0000256" key="3">
    <source>
        <dbReference type="ARBA" id="ARBA00023163"/>
    </source>
</evidence>
<dbReference type="Gene3D" id="3.30.70.920">
    <property type="match status" value="1"/>
</dbReference>
<dbReference type="GeneID" id="61297080"/>
<dbReference type="GO" id="GO:0043200">
    <property type="term" value="P:response to amino acid"/>
    <property type="evidence" value="ECO:0007669"/>
    <property type="project" value="TreeGrafter"/>
</dbReference>
<name>A0A090IKD8_9GAMM</name>
<dbReference type="PROSITE" id="PS00519">
    <property type="entry name" value="HTH_ASNC_1"/>
    <property type="match status" value="1"/>
</dbReference>
<proteinExistence type="predicted"/>
<dbReference type="InterPro" id="IPR011991">
    <property type="entry name" value="ArsR-like_HTH"/>
</dbReference>
<dbReference type="PANTHER" id="PTHR30154">
    <property type="entry name" value="LEUCINE-RESPONSIVE REGULATORY PROTEIN"/>
    <property type="match status" value="1"/>
</dbReference>
<dbReference type="InterPro" id="IPR036388">
    <property type="entry name" value="WH-like_DNA-bd_sf"/>
</dbReference>
<dbReference type="GO" id="GO:0043565">
    <property type="term" value="F:sequence-specific DNA binding"/>
    <property type="evidence" value="ECO:0007669"/>
    <property type="project" value="InterPro"/>
</dbReference>
<dbReference type="RefSeq" id="WP_045110918.1">
    <property type="nucleotide sequence ID" value="NZ_CAWQZC010000042.1"/>
</dbReference>
<protein>
    <submittedName>
        <fullName evidence="5 6">HTH-type transcriptional regulator</fullName>
    </submittedName>
</protein>
<reference evidence="6 8" key="2">
    <citation type="submission" date="2016-11" db="EMBL/GenBank/DDBJ databases">
        <authorList>
            <person name="Jaros S."/>
            <person name="Januszkiewicz K."/>
            <person name="Wedrychowicz H."/>
        </authorList>
    </citation>
    <scope>NUCLEOTIDE SEQUENCE [LARGE SCALE GENOMIC DNA]</scope>
    <source>
        <strain evidence="6">NVI 5450</strain>
    </source>
</reference>
<dbReference type="InterPro" id="IPR036390">
    <property type="entry name" value="WH_DNA-bd_sf"/>
</dbReference>